<accession>B8MFT3</accession>
<evidence type="ECO:0000256" key="1">
    <source>
        <dbReference type="ARBA" id="ARBA00004141"/>
    </source>
</evidence>
<gene>
    <name evidence="8" type="ORF">TSTA_009230</name>
</gene>
<evidence type="ECO:0000256" key="4">
    <source>
        <dbReference type="ARBA" id="ARBA00023136"/>
    </source>
</evidence>
<evidence type="ECO:0000256" key="6">
    <source>
        <dbReference type="SAM" id="Phobius"/>
    </source>
</evidence>
<dbReference type="Proteomes" id="UP000001745">
    <property type="component" value="Unassembled WGS sequence"/>
</dbReference>
<dbReference type="OrthoDB" id="4221184at2759"/>
<dbReference type="InterPro" id="IPR052337">
    <property type="entry name" value="SAT4-like"/>
</dbReference>
<name>B8MFT3_TALSN</name>
<dbReference type="GO" id="GO:0016020">
    <property type="term" value="C:membrane"/>
    <property type="evidence" value="ECO:0007669"/>
    <property type="project" value="UniProtKB-SubCell"/>
</dbReference>
<evidence type="ECO:0000313" key="8">
    <source>
        <dbReference type="EMBL" id="EED15799.1"/>
    </source>
</evidence>
<dbReference type="EMBL" id="EQ962656">
    <property type="protein sequence ID" value="EED15801.1"/>
    <property type="molecule type" value="Genomic_DNA"/>
</dbReference>
<dbReference type="PANTHER" id="PTHR33048:SF47">
    <property type="entry name" value="INTEGRAL MEMBRANE PROTEIN-RELATED"/>
    <property type="match status" value="1"/>
</dbReference>
<feature type="transmembrane region" description="Helical" evidence="6">
    <location>
        <begin position="53"/>
        <end position="74"/>
    </location>
</feature>
<reference evidence="9" key="2">
    <citation type="journal article" date="2015" name="Genome Announc.">
        <title>Genome sequence of the AIDS-associated pathogen Penicillium marneffei (ATCC18224) and its near taxonomic relative Talaromyces stipitatus (ATCC10500).</title>
        <authorList>
            <person name="Nierman W.C."/>
            <person name="Fedorova-Abrams N.D."/>
            <person name="Andrianopoulos A."/>
        </authorList>
    </citation>
    <scope>NUCLEOTIDE SEQUENCE [LARGE SCALE GENOMIC DNA]</scope>
    <source>
        <strain evidence="9">ATCC 10500 / CBS 375.48 / QM 6759 / NRRL 1006</strain>
    </source>
</reference>
<sequence length="377" mass="41532">MMAANSVDLNANSKGGLIAVSVVMLAVAIIAVLLRTCSILLDKSRKLGLDDLCVTLSLPFYAGEAALVFWWIRLGLGRHESTVPLEDLAQASKIVFASGYLFNTGLALPKFSVILFYHRIFGKTTKWFYVLMWVAGALNMAWLITTYFCATFQCSPVRAAWTTVPGSTCIPIGRIYIGTSIVSTIVDLIIITMPMPLLLGLHASKSRRTLVLIIFICGYCVIVTSLGRLITVAKVGAGLTQDITWSDVTYIKWVQCEGALSITSASLPNILGFARQIYWHGFRVSIARKVRYSRQGSGTGHSKTRQNFHEMNAIAPENGIIRTTEWNTTTTQTVPSTRSTPADQFGSEEELGILTGSQPTRFYFIGRGDEHTKAYHR</sequence>
<feature type="transmembrane region" description="Helical" evidence="6">
    <location>
        <begin position="16"/>
        <end position="41"/>
    </location>
</feature>
<comment type="similarity">
    <text evidence="5">Belongs to the SAT4 family.</text>
</comment>
<feature type="domain" description="Rhodopsin" evidence="7">
    <location>
        <begin position="43"/>
        <end position="270"/>
    </location>
</feature>
<evidence type="ECO:0000256" key="3">
    <source>
        <dbReference type="ARBA" id="ARBA00022989"/>
    </source>
</evidence>
<proteinExistence type="inferred from homology"/>
<keyword evidence="3 6" id="KW-1133">Transmembrane helix</keyword>
<dbReference type="AlphaFoldDB" id="B8MFT3"/>
<dbReference type="RefSeq" id="XP_002483035.1">
    <property type="nucleotide sequence ID" value="XM_002482990.1"/>
</dbReference>
<dbReference type="OMA" id="ALCVCWL"/>
<feature type="transmembrane region" description="Helical" evidence="6">
    <location>
        <begin position="210"/>
        <end position="230"/>
    </location>
</feature>
<evidence type="ECO:0000313" key="9">
    <source>
        <dbReference type="Proteomes" id="UP000001745"/>
    </source>
</evidence>
<evidence type="ECO:0000256" key="5">
    <source>
        <dbReference type="ARBA" id="ARBA00038359"/>
    </source>
</evidence>
<dbReference type="PANTHER" id="PTHR33048">
    <property type="entry name" value="PTH11-LIKE INTEGRAL MEMBRANE PROTEIN (AFU_ORTHOLOGUE AFUA_5G11245)"/>
    <property type="match status" value="1"/>
</dbReference>
<organism evidence="8 9">
    <name type="scientific">Talaromyces stipitatus (strain ATCC 10500 / CBS 375.48 / QM 6759 / NRRL 1006)</name>
    <name type="common">Penicillium stipitatum</name>
    <dbReference type="NCBI Taxonomy" id="441959"/>
    <lineage>
        <taxon>Eukaryota</taxon>
        <taxon>Fungi</taxon>
        <taxon>Dikarya</taxon>
        <taxon>Ascomycota</taxon>
        <taxon>Pezizomycotina</taxon>
        <taxon>Eurotiomycetes</taxon>
        <taxon>Eurotiomycetidae</taxon>
        <taxon>Eurotiales</taxon>
        <taxon>Trichocomaceae</taxon>
        <taxon>Talaromyces</taxon>
        <taxon>Talaromyces sect. Talaromyces</taxon>
    </lineage>
</organism>
<keyword evidence="9" id="KW-1185">Reference proteome</keyword>
<dbReference type="InterPro" id="IPR049326">
    <property type="entry name" value="Rhodopsin_dom_fungi"/>
</dbReference>
<dbReference type="HOGENOM" id="CLU_028200_0_0_1"/>
<evidence type="ECO:0000256" key="2">
    <source>
        <dbReference type="ARBA" id="ARBA00022692"/>
    </source>
</evidence>
<dbReference type="GeneID" id="8100784"/>
<evidence type="ECO:0000259" key="7">
    <source>
        <dbReference type="Pfam" id="PF20684"/>
    </source>
</evidence>
<feature type="transmembrane region" description="Helical" evidence="6">
    <location>
        <begin position="94"/>
        <end position="117"/>
    </location>
</feature>
<dbReference type="Pfam" id="PF20684">
    <property type="entry name" value="Fung_rhodopsin"/>
    <property type="match status" value="1"/>
</dbReference>
<feature type="transmembrane region" description="Helical" evidence="6">
    <location>
        <begin position="173"/>
        <end position="198"/>
    </location>
</feature>
<keyword evidence="2 6" id="KW-0812">Transmembrane</keyword>
<comment type="subcellular location">
    <subcellularLocation>
        <location evidence="1">Membrane</location>
        <topology evidence="1">Multi-pass membrane protein</topology>
    </subcellularLocation>
</comment>
<keyword evidence="4 6" id="KW-0472">Membrane</keyword>
<dbReference type="VEuPathDB" id="FungiDB:TSTA_009230"/>
<dbReference type="RefSeq" id="XP_002483033.1">
    <property type="nucleotide sequence ID" value="XM_002482988.1"/>
</dbReference>
<feature type="transmembrane region" description="Helical" evidence="6">
    <location>
        <begin position="129"/>
        <end position="153"/>
    </location>
</feature>
<dbReference type="InParanoid" id="B8MFT3"/>
<protein>
    <recommendedName>
        <fullName evidence="7">Rhodopsin domain-containing protein</fullName>
    </recommendedName>
</protein>
<reference evidence="8" key="1">
    <citation type="submission" date="2007-10" db="EMBL/GenBank/DDBJ databases">
        <authorList>
            <person name="Zhao H."/>
            <person name="Waite J.H."/>
        </authorList>
    </citation>
    <scope>NUCLEOTIDE SEQUENCE</scope>
    <source>
        <strain evidence="8">ATCC 10500</strain>
    </source>
</reference>
<dbReference type="EMBL" id="EQ962656">
    <property type="protein sequence ID" value="EED15799.1"/>
    <property type="molecule type" value="Genomic_DNA"/>
</dbReference>
<dbReference type="eggNOG" id="ENOG502T51V">
    <property type="taxonomic scope" value="Eukaryota"/>
</dbReference>